<dbReference type="InterPro" id="IPR008225">
    <property type="entry name" value="F420-0_g-glutamyl_ligase"/>
</dbReference>
<dbReference type="SUPFAM" id="SSF144010">
    <property type="entry name" value="CofE-like"/>
    <property type="match status" value="1"/>
</dbReference>
<evidence type="ECO:0000313" key="9">
    <source>
        <dbReference type="EMBL" id="SEJ12072.1"/>
    </source>
</evidence>
<dbReference type="eggNOG" id="COG1478">
    <property type="taxonomic scope" value="Bacteria"/>
</dbReference>
<dbReference type="GO" id="GO:0005525">
    <property type="term" value="F:GTP binding"/>
    <property type="evidence" value="ECO:0007669"/>
    <property type="project" value="UniProtKB-KW"/>
</dbReference>
<dbReference type="Gene3D" id="3.90.1660.10">
    <property type="entry name" value="CofE-like domain"/>
    <property type="match status" value="1"/>
</dbReference>
<keyword evidence="1 9" id="KW-0436">Ligase</keyword>
<evidence type="ECO:0000256" key="1">
    <source>
        <dbReference type="ARBA" id="ARBA00022598"/>
    </source>
</evidence>
<evidence type="ECO:0000256" key="5">
    <source>
        <dbReference type="ARBA" id="ARBA00022958"/>
    </source>
</evidence>
<keyword evidence="7" id="KW-0464">Manganese</keyword>
<dbReference type="NCBIfam" id="TIGR01916">
    <property type="entry name" value="F420_cofE"/>
    <property type="match status" value="1"/>
</dbReference>
<dbReference type="PANTHER" id="PTHR47917">
    <property type="match status" value="1"/>
</dbReference>
<gene>
    <name evidence="9" type="ORF">SAMN05421637_0851</name>
</gene>
<evidence type="ECO:0000259" key="8">
    <source>
        <dbReference type="Pfam" id="PF01996"/>
    </source>
</evidence>
<name>A0A1H6WHW8_9MICO</name>
<evidence type="ECO:0000256" key="3">
    <source>
        <dbReference type="ARBA" id="ARBA00022741"/>
    </source>
</evidence>
<keyword evidence="10" id="KW-1185">Reference proteome</keyword>
<keyword evidence="4" id="KW-0460">Magnesium</keyword>
<dbReference type="STRING" id="1043493.SAMN05421637_0851"/>
<dbReference type="Proteomes" id="UP000183315">
    <property type="component" value="Unassembled WGS sequence"/>
</dbReference>
<dbReference type="PANTHER" id="PTHR47917:SF1">
    <property type="entry name" value="COENZYME F420:L-GLUTAMATE LIGASE"/>
    <property type="match status" value="1"/>
</dbReference>
<protein>
    <submittedName>
        <fullName evidence="9">Coenzyme F420-0:L-glutamate ligase / coenzyme F420-1:gamma-L-glutamate ligase</fullName>
    </submittedName>
</protein>
<dbReference type="Pfam" id="PF01996">
    <property type="entry name" value="F420_ligase"/>
    <property type="match status" value="1"/>
</dbReference>
<evidence type="ECO:0000256" key="2">
    <source>
        <dbReference type="ARBA" id="ARBA00022723"/>
    </source>
</evidence>
<dbReference type="GO" id="GO:0046872">
    <property type="term" value="F:metal ion binding"/>
    <property type="evidence" value="ECO:0007669"/>
    <property type="project" value="UniProtKB-KW"/>
</dbReference>
<accession>A0A1H6WHW8</accession>
<evidence type="ECO:0000256" key="7">
    <source>
        <dbReference type="ARBA" id="ARBA00023211"/>
    </source>
</evidence>
<proteinExistence type="predicted"/>
<dbReference type="NCBIfam" id="NF009810">
    <property type="entry name" value="PRK13294.1"/>
    <property type="match status" value="1"/>
</dbReference>
<dbReference type="AlphaFoldDB" id="A0A1H6WHW8"/>
<dbReference type="Gene3D" id="3.30.1330.100">
    <property type="entry name" value="CofE-like"/>
    <property type="match status" value="2"/>
</dbReference>
<keyword evidence="2" id="KW-0479">Metal-binding</keyword>
<evidence type="ECO:0000256" key="6">
    <source>
        <dbReference type="ARBA" id="ARBA00023134"/>
    </source>
</evidence>
<sequence>MRGMSVWAVDGIGEVGPGDDLVALISEALERSGDVLVDGDVLVVASKIVSKAEGRLVAAENREQAITEEARRVVASRPRADGGVTRIVETRHGFVMAAAGVDASNVPEGHVLLLPVDPDASAAALARGLRERTGVRLGVVVTDTFGRPWRSAQTDLAIGAAYVKAVDDHRGDVDAHGRELTVSVTALVDEIASAADLVKSKVGGTPVAVVRGLDVLLDEPGPGVASLVRCAESDMFRLGSDEAFEEGHAAGMRMADLLADDARETRR</sequence>
<keyword evidence="5" id="KW-0630">Potassium</keyword>
<evidence type="ECO:0000256" key="4">
    <source>
        <dbReference type="ARBA" id="ARBA00022842"/>
    </source>
</evidence>
<keyword evidence="6" id="KW-0342">GTP-binding</keyword>
<dbReference type="EMBL" id="FNZI01000002">
    <property type="protein sequence ID" value="SEJ12072.1"/>
    <property type="molecule type" value="Genomic_DNA"/>
</dbReference>
<reference evidence="10" key="1">
    <citation type="submission" date="2016-10" db="EMBL/GenBank/DDBJ databases">
        <authorList>
            <person name="Varghese N."/>
        </authorList>
    </citation>
    <scope>NUCLEOTIDE SEQUENCE [LARGE SCALE GENOMIC DNA]</scope>
    <source>
        <strain evidence="10">DSM 24868</strain>
    </source>
</reference>
<evidence type="ECO:0000313" key="10">
    <source>
        <dbReference type="Proteomes" id="UP000183315"/>
    </source>
</evidence>
<dbReference type="GO" id="GO:0052618">
    <property type="term" value="F:coenzyme F420-0:L-glutamate ligase activity"/>
    <property type="evidence" value="ECO:0007669"/>
    <property type="project" value="TreeGrafter"/>
</dbReference>
<dbReference type="InterPro" id="IPR002847">
    <property type="entry name" value="F420-0_gamma-glut_ligase-dom"/>
</dbReference>
<organism evidence="9 10">
    <name type="scientific">Demequina mangrovi</name>
    <dbReference type="NCBI Taxonomy" id="1043493"/>
    <lineage>
        <taxon>Bacteria</taxon>
        <taxon>Bacillati</taxon>
        <taxon>Actinomycetota</taxon>
        <taxon>Actinomycetes</taxon>
        <taxon>Micrococcales</taxon>
        <taxon>Demequinaceae</taxon>
        <taxon>Demequina</taxon>
    </lineage>
</organism>
<keyword evidence="3" id="KW-0547">Nucleotide-binding</keyword>
<feature type="domain" description="Coenzyme F420:L-glutamate ligase-like" evidence="8">
    <location>
        <begin position="13"/>
        <end position="212"/>
    </location>
</feature>